<feature type="transmembrane region" description="Helical" evidence="1">
    <location>
        <begin position="233"/>
        <end position="256"/>
    </location>
</feature>
<evidence type="ECO:0000256" key="1">
    <source>
        <dbReference type="SAM" id="Phobius"/>
    </source>
</evidence>
<organism evidence="2 3">
    <name type="scientific">Mycena venus</name>
    <dbReference type="NCBI Taxonomy" id="2733690"/>
    <lineage>
        <taxon>Eukaryota</taxon>
        <taxon>Fungi</taxon>
        <taxon>Dikarya</taxon>
        <taxon>Basidiomycota</taxon>
        <taxon>Agaricomycotina</taxon>
        <taxon>Agaricomycetes</taxon>
        <taxon>Agaricomycetidae</taxon>
        <taxon>Agaricales</taxon>
        <taxon>Marasmiineae</taxon>
        <taxon>Mycenaceae</taxon>
        <taxon>Mycena</taxon>
    </lineage>
</organism>
<keyword evidence="1" id="KW-0472">Membrane</keyword>
<proteinExistence type="predicted"/>
<keyword evidence="3" id="KW-1185">Reference proteome</keyword>
<dbReference type="AlphaFoldDB" id="A0A8H7CFF3"/>
<gene>
    <name evidence="2" type="ORF">MVEN_02223000</name>
</gene>
<keyword evidence="1" id="KW-0812">Transmembrane</keyword>
<keyword evidence="1" id="KW-1133">Transmembrane helix</keyword>
<evidence type="ECO:0000313" key="3">
    <source>
        <dbReference type="Proteomes" id="UP000620124"/>
    </source>
</evidence>
<evidence type="ECO:0000313" key="2">
    <source>
        <dbReference type="EMBL" id="KAF7335679.1"/>
    </source>
</evidence>
<feature type="transmembrane region" description="Helical" evidence="1">
    <location>
        <begin position="315"/>
        <end position="333"/>
    </location>
</feature>
<feature type="transmembrane region" description="Helical" evidence="1">
    <location>
        <begin position="80"/>
        <end position="104"/>
    </location>
</feature>
<reference evidence="2" key="1">
    <citation type="submission" date="2020-05" db="EMBL/GenBank/DDBJ databases">
        <title>Mycena genomes resolve the evolution of fungal bioluminescence.</title>
        <authorList>
            <person name="Tsai I.J."/>
        </authorList>
    </citation>
    <scope>NUCLEOTIDE SEQUENCE</scope>
    <source>
        <strain evidence="2">CCC161011</strain>
    </source>
</reference>
<dbReference type="Proteomes" id="UP000620124">
    <property type="component" value="Unassembled WGS sequence"/>
</dbReference>
<feature type="transmembrane region" description="Helical" evidence="1">
    <location>
        <begin position="276"/>
        <end position="295"/>
    </location>
</feature>
<feature type="transmembrane region" description="Helical" evidence="1">
    <location>
        <begin position="198"/>
        <end position="221"/>
    </location>
</feature>
<protein>
    <submittedName>
        <fullName evidence="2">Uncharacterized protein</fullName>
    </submittedName>
</protein>
<comment type="caution">
    <text evidence="2">The sequence shown here is derived from an EMBL/GenBank/DDBJ whole genome shotgun (WGS) entry which is preliminary data.</text>
</comment>
<dbReference type="EMBL" id="JACAZI010000024">
    <property type="protein sequence ID" value="KAF7335679.1"/>
    <property type="molecule type" value="Genomic_DNA"/>
</dbReference>
<dbReference type="OrthoDB" id="3226582at2759"/>
<name>A0A8H7CFF3_9AGAR</name>
<accession>A0A8H7CFF3</accession>
<sequence>MVDYRIIQLQNVDRKRFTGINTPKLIRFELHELASGRVGSTQLILEVGVKLTPIQLYTMNYTIDSTTFARDWDFWVLQVYGVYAEVLLYGILLVLFWIAAHVLYHWTGRARNSLAIATSAMAILATAQVAIHVHGTVVGLQLLRLAIEGEIWPAAAAVGPFKVYARLYAAKDFLLVTNNAITDSLFIYRCFVVYERNFHVVILPMLMLLATTVLGYISTYFDDLGSAYYIDNRIVFAMAVFTNVVLMIMTAGRIWWIRRDACIVLEPVHVRKYNTVIAIILESGVIYCLSIILYLVSVSVSKSASSLAVDIFRSIFPQIMNIASTLIIVRVGLGRSVEGVSVPTSPSEGFGSTFSSVIDIGTANGSERGGEISMIEVEK</sequence>